<feature type="region of interest" description="Disordered" evidence="1">
    <location>
        <begin position="43"/>
        <end position="62"/>
    </location>
</feature>
<evidence type="ECO:0000313" key="2">
    <source>
        <dbReference type="EMBL" id="SHJ89595.1"/>
    </source>
</evidence>
<feature type="compositionally biased region" description="Basic and acidic residues" evidence="1">
    <location>
        <begin position="11"/>
        <end position="36"/>
    </location>
</feature>
<sequence length="62" mass="6933">MSKAGFFARPIEVDGKHHPQGDRKEEKESSRWSDTVHKVADSIRSLLPSSEPSKESDPERAA</sequence>
<dbReference type="AlphaFoldDB" id="A0A1M6N1K9"/>
<feature type="region of interest" description="Disordered" evidence="1">
    <location>
        <begin position="1"/>
        <end position="36"/>
    </location>
</feature>
<dbReference type="Proteomes" id="UP000184387">
    <property type="component" value="Unassembled WGS sequence"/>
</dbReference>
<proteinExistence type="predicted"/>
<dbReference type="RefSeq" id="WP_073137380.1">
    <property type="nucleotide sequence ID" value="NZ_FQZF01000024.1"/>
</dbReference>
<evidence type="ECO:0000313" key="3">
    <source>
        <dbReference type="Proteomes" id="UP000184387"/>
    </source>
</evidence>
<reference evidence="2 3" key="1">
    <citation type="submission" date="2016-11" db="EMBL/GenBank/DDBJ databases">
        <authorList>
            <person name="Jaros S."/>
            <person name="Januszkiewicz K."/>
            <person name="Wedrychowicz H."/>
        </authorList>
    </citation>
    <scope>NUCLEOTIDE SEQUENCE [LARGE SCALE GENOMIC DNA]</scope>
    <source>
        <strain evidence="2 3">DSM 14916</strain>
    </source>
</reference>
<protein>
    <submittedName>
        <fullName evidence="2">Uncharacterized protein</fullName>
    </submittedName>
</protein>
<feature type="compositionally biased region" description="Basic and acidic residues" evidence="1">
    <location>
        <begin position="52"/>
        <end position="62"/>
    </location>
</feature>
<gene>
    <name evidence="2" type="ORF">SAMN02745194_03664</name>
</gene>
<dbReference type="EMBL" id="FQZF01000024">
    <property type="protein sequence ID" value="SHJ89595.1"/>
    <property type="molecule type" value="Genomic_DNA"/>
</dbReference>
<evidence type="ECO:0000256" key="1">
    <source>
        <dbReference type="SAM" id="MobiDB-lite"/>
    </source>
</evidence>
<keyword evidence="3" id="KW-1185">Reference proteome</keyword>
<accession>A0A1M6N1K9</accession>
<organism evidence="2 3">
    <name type="scientific">Muricoccus roseus</name>
    <dbReference type="NCBI Taxonomy" id="198092"/>
    <lineage>
        <taxon>Bacteria</taxon>
        <taxon>Pseudomonadati</taxon>
        <taxon>Pseudomonadota</taxon>
        <taxon>Alphaproteobacteria</taxon>
        <taxon>Acetobacterales</taxon>
        <taxon>Roseomonadaceae</taxon>
        <taxon>Muricoccus</taxon>
    </lineage>
</organism>
<name>A0A1M6N1K9_9PROT</name>